<dbReference type="KEGG" id="gtt:GUITHDRAFT_140442"/>
<evidence type="ECO:0000313" key="4">
    <source>
        <dbReference type="Proteomes" id="UP000011087"/>
    </source>
</evidence>
<proteinExistence type="predicted"/>
<feature type="region of interest" description="Disordered" evidence="1">
    <location>
        <begin position="1"/>
        <end position="55"/>
    </location>
</feature>
<organism evidence="2">
    <name type="scientific">Guillardia theta (strain CCMP2712)</name>
    <name type="common">Cryptophyte</name>
    <dbReference type="NCBI Taxonomy" id="905079"/>
    <lineage>
        <taxon>Eukaryota</taxon>
        <taxon>Cryptophyceae</taxon>
        <taxon>Pyrenomonadales</taxon>
        <taxon>Geminigeraceae</taxon>
        <taxon>Guillardia</taxon>
    </lineage>
</organism>
<dbReference type="Proteomes" id="UP000011087">
    <property type="component" value="Unassembled WGS sequence"/>
</dbReference>
<dbReference type="PaxDb" id="55529-EKX43383"/>
<name>L1J4D3_GUITC</name>
<dbReference type="EMBL" id="JH993010">
    <property type="protein sequence ID" value="EKX43383.1"/>
    <property type="molecule type" value="Genomic_DNA"/>
</dbReference>
<keyword evidence="4" id="KW-1185">Reference proteome</keyword>
<evidence type="ECO:0000313" key="3">
    <source>
        <dbReference type="EnsemblProtists" id="EKX43383"/>
    </source>
</evidence>
<reference evidence="3" key="3">
    <citation type="submission" date="2016-03" db="UniProtKB">
        <authorList>
            <consortium name="EnsemblProtists"/>
        </authorList>
    </citation>
    <scope>IDENTIFICATION</scope>
</reference>
<dbReference type="HOGENOM" id="CLU_1542964_0_0_1"/>
<reference evidence="4" key="2">
    <citation type="submission" date="2012-11" db="EMBL/GenBank/DDBJ databases">
        <authorList>
            <person name="Kuo A."/>
            <person name="Curtis B.A."/>
            <person name="Tanifuji G."/>
            <person name="Burki F."/>
            <person name="Gruber A."/>
            <person name="Irimia M."/>
            <person name="Maruyama S."/>
            <person name="Arias M.C."/>
            <person name="Ball S.G."/>
            <person name="Gile G.H."/>
            <person name="Hirakawa Y."/>
            <person name="Hopkins J.F."/>
            <person name="Rensing S.A."/>
            <person name="Schmutz J."/>
            <person name="Symeonidi A."/>
            <person name="Elias M."/>
            <person name="Eveleigh R.J."/>
            <person name="Herman E.K."/>
            <person name="Klute M.J."/>
            <person name="Nakayama T."/>
            <person name="Obornik M."/>
            <person name="Reyes-Prieto A."/>
            <person name="Armbrust E.V."/>
            <person name="Aves S.J."/>
            <person name="Beiko R.G."/>
            <person name="Coutinho P."/>
            <person name="Dacks J.B."/>
            <person name="Durnford D.G."/>
            <person name="Fast N.M."/>
            <person name="Green B.R."/>
            <person name="Grisdale C."/>
            <person name="Hempe F."/>
            <person name="Henrissat B."/>
            <person name="Hoppner M.P."/>
            <person name="Ishida K.-I."/>
            <person name="Kim E."/>
            <person name="Koreny L."/>
            <person name="Kroth P.G."/>
            <person name="Liu Y."/>
            <person name="Malik S.-B."/>
            <person name="Maier U.G."/>
            <person name="McRose D."/>
            <person name="Mock T."/>
            <person name="Neilson J.A."/>
            <person name="Onodera N.T."/>
            <person name="Poole A.M."/>
            <person name="Pritham E.J."/>
            <person name="Richards T.A."/>
            <person name="Rocap G."/>
            <person name="Roy S.W."/>
            <person name="Sarai C."/>
            <person name="Schaack S."/>
            <person name="Shirato S."/>
            <person name="Slamovits C.H."/>
            <person name="Spencer D.F."/>
            <person name="Suzuki S."/>
            <person name="Worden A.Z."/>
            <person name="Zauner S."/>
            <person name="Barry K."/>
            <person name="Bell C."/>
            <person name="Bharti A.K."/>
            <person name="Crow J.A."/>
            <person name="Grimwood J."/>
            <person name="Kramer R."/>
            <person name="Lindquist E."/>
            <person name="Lucas S."/>
            <person name="Salamov A."/>
            <person name="McFadden G.I."/>
            <person name="Lane C.E."/>
            <person name="Keeling P.J."/>
            <person name="Gray M.W."/>
            <person name="Grigoriev I.V."/>
            <person name="Archibald J.M."/>
        </authorList>
    </citation>
    <scope>NUCLEOTIDE SEQUENCE</scope>
    <source>
        <strain evidence="4">CCMP2712</strain>
    </source>
</reference>
<dbReference type="AlphaFoldDB" id="L1J4D3"/>
<dbReference type="RefSeq" id="XP_005830363.1">
    <property type="nucleotide sequence ID" value="XM_005830306.1"/>
</dbReference>
<gene>
    <name evidence="2" type="ORF">GUITHDRAFT_140442</name>
</gene>
<accession>L1J4D3</accession>
<protein>
    <submittedName>
        <fullName evidence="2 3">Uncharacterized protein</fullName>
    </submittedName>
</protein>
<evidence type="ECO:0000256" key="1">
    <source>
        <dbReference type="SAM" id="MobiDB-lite"/>
    </source>
</evidence>
<dbReference type="EnsemblProtists" id="EKX43383">
    <property type="protein sequence ID" value="EKX43383"/>
    <property type="gene ID" value="GUITHDRAFT_140442"/>
</dbReference>
<reference evidence="2 4" key="1">
    <citation type="journal article" date="2012" name="Nature">
        <title>Algal genomes reveal evolutionary mosaicism and the fate of nucleomorphs.</title>
        <authorList>
            <consortium name="DOE Joint Genome Institute"/>
            <person name="Curtis B.A."/>
            <person name="Tanifuji G."/>
            <person name="Burki F."/>
            <person name="Gruber A."/>
            <person name="Irimia M."/>
            <person name="Maruyama S."/>
            <person name="Arias M.C."/>
            <person name="Ball S.G."/>
            <person name="Gile G.H."/>
            <person name="Hirakawa Y."/>
            <person name="Hopkins J.F."/>
            <person name="Kuo A."/>
            <person name="Rensing S.A."/>
            <person name="Schmutz J."/>
            <person name="Symeonidi A."/>
            <person name="Elias M."/>
            <person name="Eveleigh R.J."/>
            <person name="Herman E.K."/>
            <person name="Klute M.J."/>
            <person name="Nakayama T."/>
            <person name="Obornik M."/>
            <person name="Reyes-Prieto A."/>
            <person name="Armbrust E.V."/>
            <person name="Aves S.J."/>
            <person name="Beiko R.G."/>
            <person name="Coutinho P."/>
            <person name="Dacks J.B."/>
            <person name="Durnford D.G."/>
            <person name="Fast N.M."/>
            <person name="Green B.R."/>
            <person name="Grisdale C.J."/>
            <person name="Hempel F."/>
            <person name="Henrissat B."/>
            <person name="Hoppner M.P."/>
            <person name="Ishida K."/>
            <person name="Kim E."/>
            <person name="Koreny L."/>
            <person name="Kroth P.G."/>
            <person name="Liu Y."/>
            <person name="Malik S.B."/>
            <person name="Maier U.G."/>
            <person name="McRose D."/>
            <person name="Mock T."/>
            <person name="Neilson J.A."/>
            <person name="Onodera N.T."/>
            <person name="Poole A.M."/>
            <person name="Pritham E.J."/>
            <person name="Richards T.A."/>
            <person name="Rocap G."/>
            <person name="Roy S.W."/>
            <person name="Sarai C."/>
            <person name="Schaack S."/>
            <person name="Shirato S."/>
            <person name="Slamovits C.H."/>
            <person name="Spencer D.F."/>
            <person name="Suzuki S."/>
            <person name="Worden A.Z."/>
            <person name="Zauner S."/>
            <person name="Barry K."/>
            <person name="Bell C."/>
            <person name="Bharti A.K."/>
            <person name="Crow J.A."/>
            <person name="Grimwood J."/>
            <person name="Kramer R."/>
            <person name="Lindquist E."/>
            <person name="Lucas S."/>
            <person name="Salamov A."/>
            <person name="McFadden G.I."/>
            <person name="Lane C.E."/>
            <person name="Keeling P.J."/>
            <person name="Gray M.W."/>
            <person name="Grigoriev I.V."/>
            <person name="Archibald J.M."/>
        </authorList>
    </citation>
    <scope>NUCLEOTIDE SEQUENCE</scope>
    <source>
        <strain evidence="2 4">CCMP2712</strain>
    </source>
</reference>
<dbReference type="GeneID" id="17300149"/>
<evidence type="ECO:0000313" key="2">
    <source>
        <dbReference type="EMBL" id="EKX43383.1"/>
    </source>
</evidence>
<feature type="compositionally biased region" description="Polar residues" evidence="1">
    <location>
        <begin position="21"/>
        <end position="44"/>
    </location>
</feature>
<sequence>MADEMLPASDDAVPAHPTKPESASVNGNEGNISTDSLQSTSGNGSERKRKKWPSDESTVAEMMLKVAKVWLDMDLSIIEGAKTAQWEALLRVLEIDDLFFKGIYWKTISSKFEEYVNKFKKQMRPCSGGLGNASGNARQSYGEREQVQTSMIRCWRCSECTLTYHIHWECAIPI</sequence>